<protein>
    <submittedName>
        <fullName evidence="5">LacI family transcriptional regulator</fullName>
    </submittedName>
</protein>
<evidence type="ECO:0000256" key="3">
    <source>
        <dbReference type="ARBA" id="ARBA00023163"/>
    </source>
</evidence>
<dbReference type="GO" id="GO:0003700">
    <property type="term" value="F:DNA-binding transcription factor activity"/>
    <property type="evidence" value="ECO:0007669"/>
    <property type="project" value="TreeGrafter"/>
</dbReference>
<evidence type="ECO:0000256" key="1">
    <source>
        <dbReference type="ARBA" id="ARBA00023015"/>
    </source>
</evidence>
<dbReference type="SUPFAM" id="SSF47413">
    <property type="entry name" value="lambda repressor-like DNA-binding domains"/>
    <property type="match status" value="1"/>
</dbReference>
<evidence type="ECO:0000313" key="6">
    <source>
        <dbReference type="Proteomes" id="UP000245921"/>
    </source>
</evidence>
<dbReference type="InterPro" id="IPR001761">
    <property type="entry name" value="Peripla_BP/Lac1_sug-bd_dom"/>
</dbReference>
<keyword evidence="2" id="KW-0238">DNA-binding</keyword>
<proteinExistence type="predicted"/>
<organism evidence="5 6">
    <name type="scientific">Oceanotoga teriensis</name>
    <dbReference type="NCBI Taxonomy" id="515440"/>
    <lineage>
        <taxon>Bacteria</taxon>
        <taxon>Thermotogati</taxon>
        <taxon>Thermotogota</taxon>
        <taxon>Thermotogae</taxon>
        <taxon>Petrotogales</taxon>
        <taxon>Petrotogaceae</taxon>
        <taxon>Oceanotoga</taxon>
    </lineage>
</organism>
<dbReference type="SUPFAM" id="SSF53822">
    <property type="entry name" value="Periplasmic binding protein-like I"/>
    <property type="match status" value="1"/>
</dbReference>
<dbReference type="CDD" id="cd01392">
    <property type="entry name" value="HTH_LacI"/>
    <property type="match status" value="1"/>
</dbReference>
<evidence type="ECO:0000259" key="4">
    <source>
        <dbReference type="PROSITE" id="PS50932"/>
    </source>
</evidence>
<dbReference type="CDD" id="cd06267">
    <property type="entry name" value="PBP1_LacI_sugar_binding-like"/>
    <property type="match status" value="1"/>
</dbReference>
<dbReference type="PANTHER" id="PTHR30146:SF154">
    <property type="entry name" value="TRANSCRIPTION REGULATOR, MEMBER OF GALR FAMILY"/>
    <property type="match status" value="1"/>
</dbReference>
<evidence type="ECO:0000313" key="5">
    <source>
        <dbReference type="EMBL" id="PWJ95891.1"/>
    </source>
</evidence>
<dbReference type="Gene3D" id="1.10.260.40">
    <property type="entry name" value="lambda repressor-like DNA-binding domains"/>
    <property type="match status" value="1"/>
</dbReference>
<keyword evidence="3" id="KW-0804">Transcription</keyword>
<feature type="domain" description="HTH lacI-type" evidence="4">
    <location>
        <begin position="6"/>
        <end position="60"/>
    </location>
</feature>
<evidence type="ECO:0000256" key="2">
    <source>
        <dbReference type="ARBA" id="ARBA00023125"/>
    </source>
</evidence>
<dbReference type="Pfam" id="PF00356">
    <property type="entry name" value="LacI"/>
    <property type="match status" value="1"/>
</dbReference>
<dbReference type="EMBL" id="QGGI01000003">
    <property type="protein sequence ID" value="PWJ95891.1"/>
    <property type="molecule type" value="Genomic_DNA"/>
</dbReference>
<gene>
    <name evidence="5" type="ORF">C7380_10369</name>
</gene>
<comment type="caution">
    <text evidence="5">The sequence shown here is derived from an EMBL/GenBank/DDBJ whole genome shotgun (WGS) entry which is preliminary data.</text>
</comment>
<dbReference type="GO" id="GO:0000976">
    <property type="term" value="F:transcription cis-regulatory region binding"/>
    <property type="evidence" value="ECO:0007669"/>
    <property type="project" value="TreeGrafter"/>
</dbReference>
<dbReference type="InterPro" id="IPR028082">
    <property type="entry name" value="Peripla_BP_I"/>
</dbReference>
<name>A0AA45C859_9BACT</name>
<dbReference type="Pfam" id="PF00532">
    <property type="entry name" value="Peripla_BP_1"/>
    <property type="match status" value="1"/>
</dbReference>
<dbReference type="AlphaFoldDB" id="A0AA45C859"/>
<dbReference type="InterPro" id="IPR010982">
    <property type="entry name" value="Lambda_DNA-bd_dom_sf"/>
</dbReference>
<dbReference type="SMART" id="SM00354">
    <property type="entry name" value="HTH_LACI"/>
    <property type="match status" value="1"/>
</dbReference>
<keyword evidence="6" id="KW-1185">Reference proteome</keyword>
<dbReference type="RefSeq" id="WP_109604009.1">
    <property type="nucleotide sequence ID" value="NZ_JAMHJO010000007.1"/>
</dbReference>
<dbReference type="PANTHER" id="PTHR30146">
    <property type="entry name" value="LACI-RELATED TRANSCRIPTIONAL REPRESSOR"/>
    <property type="match status" value="1"/>
</dbReference>
<accession>A0AA45C859</accession>
<dbReference type="Proteomes" id="UP000245921">
    <property type="component" value="Unassembled WGS sequence"/>
</dbReference>
<dbReference type="Gene3D" id="3.40.50.2300">
    <property type="match status" value="2"/>
</dbReference>
<reference evidence="5 6" key="1">
    <citation type="submission" date="2018-05" db="EMBL/GenBank/DDBJ databases">
        <title>Genomic Encyclopedia of Type Strains, Phase IV (KMG-IV): sequencing the most valuable type-strain genomes for metagenomic binning, comparative biology and taxonomic classification.</title>
        <authorList>
            <person name="Goeker M."/>
        </authorList>
    </citation>
    <scope>NUCLEOTIDE SEQUENCE [LARGE SCALE GENOMIC DNA]</scope>
    <source>
        <strain evidence="5 6">DSM 24906</strain>
    </source>
</reference>
<keyword evidence="1" id="KW-0805">Transcription regulation</keyword>
<dbReference type="PROSITE" id="PS50932">
    <property type="entry name" value="HTH_LACI_2"/>
    <property type="match status" value="1"/>
</dbReference>
<dbReference type="InterPro" id="IPR000843">
    <property type="entry name" value="HTH_LacI"/>
</dbReference>
<sequence length="346" mass="39583">MTKKYITIKDVAKEMGVSINTVSRALNNKPDINEDTKNKILKKAKEMGYVRNSYASLLKSKYSKIIGVIIPDSSNPFFSEVFNSIEKSARKKDYQLIVMNSEGLYENESKAVEVFIERRVDGILLFPMQKKYEDIKGLISNKFPIVCVGRNIIGWDMDEIYNNDLEGGYLATKHLIDQGFKNIIMISDELFNSASKHRIEGFKKALNENDLNYKNNIIICEKIHEGKHVEAGYKTILKLLKENKKFDGVFCYNDLIAFGVLKALKENNIKVPYEIGVIGFDDIKFSSLITPSLSTIRVNKEKLGEEAFNMLYKKIKNPKQKLLKQKLEIELLIRDSSLKIRGDING</sequence>